<dbReference type="Gene3D" id="3.30.470.30">
    <property type="entry name" value="DNA ligase/mRNA capping enzyme"/>
    <property type="match status" value="1"/>
</dbReference>
<gene>
    <name evidence="6" type="primary">ligD</name>
    <name evidence="9" type="ORF">G6321_00051535</name>
    <name evidence="7" type="ORF">G6321_16875</name>
    <name evidence="8" type="ORF">J4G43_002790</name>
    <name evidence="6" type="ORF">J4G43_05030</name>
</gene>
<dbReference type="CDD" id="cd07971">
    <property type="entry name" value="OBF_DNA_ligase_LigD"/>
    <property type="match status" value="1"/>
</dbReference>
<dbReference type="AlphaFoldDB" id="A0A7Z0TS19"/>
<evidence type="ECO:0000313" key="7">
    <source>
        <dbReference type="EMBL" id="NYY90035.1"/>
    </source>
</evidence>
<dbReference type="GO" id="GO:0006281">
    <property type="term" value="P:DNA repair"/>
    <property type="evidence" value="ECO:0007669"/>
    <property type="project" value="InterPro"/>
</dbReference>
<reference evidence="9 10" key="1">
    <citation type="journal article" date="2017" name="Syst. Appl. Microbiol.">
        <title>Soybeans inoculated with root zone soils of Canadian native legumes harbour diverse and novel Bradyrhizobium spp. that possess agricultural potential.</title>
        <authorList>
            <person name="Bromfield E.S.P."/>
            <person name="Cloutier S."/>
            <person name="Tambong J.T."/>
            <person name="Tran Thi T.V."/>
        </authorList>
    </citation>
    <scope>NUCLEOTIDE SEQUENCE [LARGE SCALE GENOMIC DNA]</scope>
    <source>
        <strain evidence="9 10">323S2</strain>
    </source>
</reference>
<dbReference type="Gene3D" id="2.40.50.140">
    <property type="entry name" value="Nucleic acid-binding proteins"/>
    <property type="match status" value="1"/>
</dbReference>
<dbReference type="PROSITE" id="PS50160">
    <property type="entry name" value="DNA_LIGASE_A3"/>
    <property type="match status" value="1"/>
</dbReference>
<organism evidence="7">
    <name type="scientific">Bradyrhizobium barranii subsp. barranii</name>
    <dbReference type="NCBI Taxonomy" id="2823807"/>
    <lineage>
        <taxon>Bacteria</taxon>
        <taxon>Pseudomonadati</taxon>
        <taxon>Pseudomonadota</taxon>
        <taxon>Alphaproteobacteria</taxon>
        <taxon>Hyphomicrobiales</taxon>
        <taxon>Nitrobacteraceae</taxon>
        <taxon>Bradyrhizobium</taxon>
        <taxon>Bradyrhizobium barranii</taxon>
    </lineage>
</organism>
<dbReference type="EMBL" id="CP086136">
    <property type="protein sequence ID" value="UEM13291.1"/>
    <property type="molecule type" value="Genomic_DNA"/>
</dbReference>
<sequence>MAFARRMRADIGIKAPFPDFVEPALASSIERVPSGERWIHEIKFDGYRVQTHIHHDAVKIFTRRGHDWTHRFRKAAHDAWRIKATSAVVDGEIVVPAADGTTDFSVLQNELKGSSNKIVLVAFDLLYLDGRDLRKLPLWQRKAALKKIVAGTDVQFSESFEIEGAEMFAHACKLGMEGVVSKVRDSTYPKGRSNDWVKKTCAQRETLTIAGFALDGTKWDGLYVGRRKGADLVYAGKVDHGFDKVSAAELRRRLEPLVRKTQAFAKRVAHQGIWVEPKLLAEIEYRAKSAEGKVRHPFFKGLREDL</sequence>
<dbReference type="Gene3D" id="3.30.1490.70">
    <property type="match status" value="1"/>
</dbReference>
<dbReference type="PANTHER" id="PTHR45674:SF4">
    <property type="entry name" value="DNA LIGASE 1"/>
    <property type="match status" value="1"/>
</dbReference>
<dbReference type="InterPro" id="IPR050191">
    <property type="entry name" value="ATP-dep_DNA_ligase"/>
</dbReference>
<dbReference type="Pfam" id="PF04679">
    <property type="entry name" value="DNA_ligase_A_C"/>
    <property type="match status" value="1"/>
</dbReference>
<accession>A0A7Z0TS19</accession>
<name>A0A7Z0TS19_9BRAD</name>
<dbReference type="RefSeq" id="WP_028152848.1">
    <property type="nucleotide sequence ID" value="NZ_CP086136.1"/>
</dbReference>
<evidence type="ECO:0000256" key="1">
    <source>
        <dbReference type="ARBA" id="ARBA00007572"/>
    </source>
</evidence>
<dbReference type="EMBL" id="CP088280">
    <property type="protein sequence ID" value="UGX93909.1"/>
    <property type="molecule type" value="Genomic_DNA"/>
</dbReference>
<dbReference type="SUPFAM" id="SSF56091">
    <property type="entry name" value="DNA ligase/mRNA capping enzyme, catalytic domain"/>
    <property type="match status" value="1"/>
</dbReference>
<dbReference type="SUPFAM" id="SSF50249">
    <property type="entry name" value="Nucleic acid-binding proteins"/>
    <property type="match status" value="1"/>
</dbReference>
<evidence type="ECO:0000259" key="5">
    <source>
        <dbReference type="PROSITE" id="PS50160"/>
    </source>
</evidence>
<dbReference type="InterPro" id="IPR012340">
    <property type="entry name" value="NA-bd_OB-fold"/>
</dbReference>
<evidence type="ECO:0000256" key="4">
    <source>
        <dbReference type="ARBA" id="ARBA00034003"/>
    </source>
</evidence>
<evidence type="ECO:0000313" key="8">
    <source>
        <dbReference type="EMBL" id="UEM13291.1"/>
    </source>
</evidence>
<keyword evidence="3 7" id="KW-0436">Ligase</keyword>
<dbReference type="InterPro" id="IPR014146">
    <property type="entry name" value="LigD_ligase_dom"/>
</dbReference>
<dbReference type="PANTHER" id="PTHR45674">
    <property type="entry name" value="DNA LIGASE 1/3 FAMILY MEMBER"/>
    <property type="match status" value="1"/>
</dbReference>
<dbReference type="GO" id="GO:0005524">
    <property type="term" value="F:ATP binding"/>
    <property type="evidence" value="ECO:0007669"/>
    <property type="project" value="InterPro"/>
</dbReference>
<evidence type="ECO:0000313" key="10">
    <source>
        <dbReference type="Proteomes" id="UP000564836"/>
    </source>
</evidence>
<reference evidence="6" key="3">
    <citation type="submission" date="2021-03" db="EMBL/GenBank/DDBJ databases">
        <title>Whole Genome Sequence of Bradyrhizobium sp. Strain 144S4.</title>
        <authorList>
            <person name="Bromfield E.S.P."/>
            <person name="Cloutier S."/>
        </authorList>
    </citation>
    <scope>NUCLEOTIDE SEQUENCE [LARGE SCALE GENOMIC DNA]</scope>
    <source>
        <strain evidence="6">144S4</strain>
    </source>
</reference>
<dbReference type="InterPro" id="IPR012309">
    <property type="entry name" value="DNA_ligase_ATP-dep_C"/>
</dbReference>
<dbReference type="Proteomes" id="UP000664702">
    <property type="component" value="Chromosome"/>
</dbReference>
<dbReference type="InterPro" id="IPR012310">
    <property type="entry name" value="DNA_ligase_ATP-dep_cent"/>
</dbReference>
<feature type="domain" description="ATP-dependent DNA ligase family profile" evidence="5">
    <location>
        <begin position="111"/>
        <end position="198"/>
    </location>
</feature>
<dbReference type="EMBL" id="JAGEMI010000001">
    <property type="protein sequence ID" value="MBO1860363.1"/>
    <property type="molecule type" value="Genomic_DNA"/>
</dbReference>
<dbReference type="GO" id="GO:0006310">
    <property type="term" value="P:DNA recombination"/>
    <property type="evidence" value="ECO:0007669"/>
    <property type="project" value="InterPro"/>
</dbReference>
<dbReference type="EMBL" id="JACBFH010000001">
    <property type="protein sequence ID" value="NYY90035.1"/>
    <property type="molecule type" value="Genomic_DNA"/>
</dbReference>
<proteinExistence type="inferred from homology"/>
<comment type="catalytic activity">
    <reaction evidence="4">
        <text>ATP + (deoxyribonucleotide)n-3'-hydroxyl + 5'-phospho-(deoxyribonucleotide)m = (deoxyribonucleotide)n+m + AMP + diphosphate.</text>
        <dbReference type="EC" id="6.5.1.1"/>
    </reaction>
</comment>
<dbReference type="GO" id="GO:0003910">
    <property type="term" value="F:DNA ligase (ATP) activity"/>
    <property type="evidence" value="ECO:0007669"/>
    <property type="project" value="UniProtKB-EC"/>
</dbReference>
<evidence type="ECO:0000313" key="11">
    <source>
        <dbReference type="Proteomes" id="UP000664702"/>
    </source>
</evidence>
<dbReference type="KEGG" id="bban:J4G43_002790"/>
<reference evidence="7" key="2">
    <citation type="submission" date="2020-06" db="EMBL/GenBank/DDBJ databases">
        <title>Whole Genome Sequence of Bradyrhizobium sp. Strain 323S2.</title>
        <authorList>
            <person name="Bromfield E.S.P."/>
        </authorList>
    </citation>
    <scope>NUCLEOTIDE SEQUENCE [LARGE SCALE GENOMIC DNA]</scope>
    <source>
        <strain evidence="7">323S2</strain>
    </source>
</reference>
<evidence type="ECO:0000313" key="6">
    <source>
        <dbReference type="EMBL" id="MBO1860363.1"/>
    </source>
</evidence>
<dbReference type="Pfam" id="PF01068">
    <property type="entry name" value="DNA_ligase_A_M"/>
    <property type="match status" value="1"/>
</dbReference>
<protein>
    <recommendedName>
        <fullName evidence="2">DNA ligase (ATP)</fullName>
        <ecNumber evidence="2">6.5.1.1</ecNumber>
    </recommendedName>
</protein>
<evidence type="ECO:0000256" key="2">
    <source>
        <dbReference type="ARBA" id="ARBA00012727"/>
    </source>
</evidence>
<dbReference type="Proteomes" id="UP000564836">
    <property type="component" value="Chromosome"/>
</dbReference>
<evidence type="ECO:0000256" key="3">
    <source>
        <dbReference type="ARBA" id="ARBA00022598"/>
    </source>
</evidence>
<dbReference type="EC" id="6.5.1.1" evidence="2"/>
<reference evidence="10 11" key="4">
    <citation type="journal article" date="2022" name="Int. J. Syst. Evol. Microbiol.">
        <title>Strains of Bradyrhizobium barranii sp. nov. associated with legumes native to Canada are symbionts of soybeans and belong to different subspecies (subsp. barranii subsp. nov. and subsp. apii subsp. nov.) and symbiovars (sv. glycinearum and sv. septentrionale).</title>
        <authorList>
            <person name="Bromfield E.S.P."/>
            <person name="Cloutier S."/>
            <person name="Wasai-Hara S."/>
            <person name="Minamisawa K."/>
        </authorList>
    </citation>
    <scope>NUCLEOTIDE SEQUENCE [LARGE SCALE GENOMIC DNA]</scope>
    <source>
        <strain evidence="8 11">144S4</strain>
        <strain evidence="10">323S2</strain>
    </source>
</reference>
<comment type="similarity">
    <text evidence="1">Belongs to the ATP-dependent DNA ligase family.</text>
</comment>
<evidence type="ECO:0000313" key="9">
    <source>
        <dbReference type="EMBL" id="UGX93909.1"/>
    </source>
</evidence>
<dbReference type="NCBIfam" id="TIGR02779">
    <property type="entry name" value="NHEJ_ligase_lig"/>
    <property type="match status" value="1"/>
</dbReference>
<dbReference type="CDD" id="cd07906">
    <property type="entry name" value="Adenylation_DNA_ligase_LigD_LigC"/>
    <property type="match status" value="1"/>
</dbReference>